<proteinExistence type="predicted"/>
<keyword evidence="3" id="KW-0274">FAD</keyword>
<feature type="domain" description="FAD-dependent oxidoreductase 2 FAD-binding" evidence="5">
    <location>
        <begin position="10"/>
        <end position="499"/>
    </location>
</feature>
<evidence type="ECO:0000313" key="6">
    <source>
        <dbReference type="EMBL" id="KAK4502744.1"/>
    </source>
</evidence>
<dbReference type="InterPro" id="IPR003953">
    <property type="entry name" value="FAD-dep_OxRdtase_2_FAD-bd"/>
</dbReference>
<dbReference type="SUPFAM" id="SSF51905">
    <property type="entry name" value="FAD/NAD(P)-binding domain"/>
    <property type="match status" value="1"/>
</dbReference>
<comment type="cofactor">
    <cofactor evidence="1">
        <name>FAD</name>
        <dbReference type="ChEBI" id="CHEBI:57692"/>
    </cofactor>
</comment>
<sequence length="522" mass="56824">MATSLAEDWDIIIIGTGAAALSTALSAATSSTPSPRILLIDKAPSTWAGGNGYFTAAAYRTAHNGLSDLLPLVSNVPEDLKGKIDLDPYTEADFLGDLERVTGGRSDKTLGGYLVRESLETVKWLKEIGGVEWWLSFRRQAYEVDGRWRFWGGLCLTVEEGGKGLIKALLKAVEKVGCSIVYETEARRVVLDGEGKVEGLVVQQGGSERSLRCKAVVMCAGGFEANSKLRGEWMGKGWELAHTRGTPYNTGDMLLEAIRLGAERVGDFSPTGCHSVAWDADSPADGGDREKTNEFTKSGYPLGLMLNSEGRRFADEGVDLRNYTYAKFGRAILEQPDGVAWQVWDREGQEWLRKEEYRDEIVRKTWAGSLEELAGKLEGDGLRDKKEFVRTIGEYNEAVRAFGEERPDVKLNPAIRDGLSTQSSSKKLELAKSNWAIPITQPPFLAVKVTSGITFTFGGLKINPENAAVVREDGSEIEGLYCAGEMVGGLFWGNYPGGSGLTAGGVFGRRAGQAAVERVRRG</sequence>
<keyword evidence="7" id="KW-1185">Reference proteome</keyword>
<dbReference type="Gene3D" id="3.90.700.10">
    <property type="entry name" value="Succinate dehydrogenase/fumarate reductase flavoprotein, catalytic domain"/>
    <property type="match status" value="1"/>
</dbReference>
<dbReference type="Proteomes" id="UP001305779">
    <property type="component" value="Unassembled WGS sequence"/>
</dbReference>
<gene>
    <name evidence="6" type="ORF">PRZ48_006170</name>
</gene>
<dbReference type="InterPro" id="IPR036188">
    <property type="entry name" value="FAD/NAD-bd_sf"/>
</dbReference>
<protein>
    <recommendedName>
        <fullName evidence="5">FAD-dependent oxidoreductase 2 FAD-binding domain-containing protein</fullName>
    </recommendedName>
</protein>
<evidence type="ECO:0000313" key="7">
    <source>
        <dbReference type="Proteomes" id="UP001305779"/>
    </source>
</evidence>
<dbReference type="InterPro" id="IPR027477">
    <property type="entry name" value="Succ_DH/fumarate_Rdtase_cat_sf"/>
</dbReference>
<keyword evidence="2" id="KW-0285">Flavoprotein</keyword>
<keyword evidence="4" id="KW-0560">Oxidoreductase</keyword>
<dbReference type="EMBL" id="JAXOVC010000004">
    <property type="protein sequence ID" value="KAK4502744.1"/>
    <property type="molecule type" value="Genomic_DNA"/>
</dbReference>
<evidence type="ECO:0000256" key="4">
    <source>
        <dbReference type="ARBA" id="ARBA00023002"/>
    </source>
</evidence>
<dbReference type="Gene3D" id="3.50.50.60">
    <property type="entry name" value="FAD/NAD(P)-binding domain"/>
    <property type="match status" value="1"/>
</dbReference>
<dbReference type="PANTHER" id="PTHR43400">
    <property type="entry name" value="FUMARATE REDUCTASE"/>
    <property type="match status" value="1"/>
</dbReference>
<dbReference type="SUPFAM" id="SSF56425">
    <property type="entry name" value="Succinate dehydrogenase/fumarate reductase flavoprotein, catalytic domain"/>
    <property type="match status" value="1"/>
</dbReference>
<evidence type="ECO:0000256" key="2">
    <source>
        <dbReference type="ARBA" id="ARBA00022630"/>
    </source>
</evidence>
<evidence type="ECO:0000256" key="1">
    <source>
        <dbReference type="ARBA" id="ARBA00001974"/>
    </source>
</evidence>
<organism evidence="6 7">
    <name type="scientific">Zasmidium cellare</name>
    <name type="common">Wine cellar mold</name>
    <name type="synonym">Racodium cellare</name>
    <dbReference type="NCBI Taxonomy" id="395010"/>
    <lineage>
        <taxon>Eukaryota</taxon>
        <taxon>Fungi</taxon>
        <taxon>Dikarya</taxon>
        <taxon>Ascomycota</taxon>
        <taxon>Pezizomycotina</taxon>
        <taxon>Dothideomycetes</taxon>
        <taxon>Dothideomycetidae</taxon>
        <taxon>Mycosphaerellales</taxon>
        <taxon>Mycosphaerellaceae</taxon>
        <taxon>Zasmidium</taxon>
    </lineage>
</organism>
<dbReference type="NCBIfam" id="NF006130">
    <property type="entry name" value="PRK08274.1"/>
    <property type="match status" value="1"/>
</dbReference>
<comment type="caution">
    <text evidence="6">The sequence shown here is derived from an EMBL/GenBank/DDBJ whole genome shotgun (WGS) entry which is preliminary data.</text>
</comment>
<dbReference type="Pfam" id="PF00890">
    <property type="entry name" value="FAD_binding_2"/>
    <property type="match status" value="1"/>
</dbReference>
<dbReference type="PANTHER" id="PTHR43400:SF7">
    <property type="entry name" value="FAD-DEPENDENT OXIDOREDUCTASE 2 FAD BINDING DOMAIN-CONTAINING PROTEIN"/>
    <property type="match status" value="1"/>
</dbReference>
<evidence type="ECO:0000256" key="3">
    <source>
        <dbReference type="ARBA" id="ARBA00022827"/>
    </source>
</evidence>
<accession>A0ABR0EMA7</accession>
<dbReference type="InterPro" id="IPR050315">
    <property type="entry name" value="FAD-oxidoreductase_2"/>
</dbReference>
<name>A0ABR0EMA7_ZASCE</name>
<reference evidence="6 7" key="1">
    <citation type="journal article" date="2023" name="G3 (Bethesda)">
        <title>A chromosome-level genome assembly of Zasmidium syzygii isolated from banana leaves.</title>
        <authorList>
            <person name="van Westerhoven A.C."/>
            <person name="Mehrabi R."/>
            <person name="Talebi R."/>
            <person name="Steentjes M.B.F."/>
            <person name="Corcolon B."/>
            <person name="Chong P.A."/>
            <person name="Kema G.H.J."/>
            <person name="Seidl M.F."/>
        </authorList>
    </citation>
    <scope>NUCLEOTIDE SEQUENCE [LARGE SCALE GENOMIC DNA]</scope>
    <source>
        <strain evidence="6 7">P124</strain>
    </source>
</reference>
<evidence type="ECO:0000259" key="5">
    <source>
        <dbReference type="Pfam" id="PF00890"/>
    </source>
</evidence>